<dbReference type="InterPro" id="IPR014756">
    <property type="entry name" value="Ig_E-set"/>
</dbReference>
<dbReference type="Proteomes" id="UP001159427">
    <property type="component" value="Unassembled WGS sequence"/>
</dbReference>
<sequence length="501" mass="58068">MGCRVLQIFKQGSVKKAILLGIFITTFYIFWTLYNLVECKTPFFENHEHDIRNFHQQWCRMQGWRIDWDTVVKPCAGKVAWDERKENSEWRTDARNSFIKKWEIQPAGHFSRFFIQSVTRDGVHKNFGGDAWRVYIRQGPASLAPQVWDYDNGMYEVVFLVMEPGDYSAQITLDFTLCDGLREPPVDWFIKGTVQGKYQPDGILGYIGDDYILEPIGGKTAITFSVPETSHNTQGLIPEKACGITCNLLQNGFGRWVEGVWLPYTEDNTIAAVENSFTGADTLWIYGDSVAQNFLKSLRLRGICKKIFKKCKDSYMWIYELTSVEEAKSKFRPNDFNKTVILQYLTNILDSPDMRRQNSVFLFNLGVHYPISLNFTTYRDLVDSVITLLRRKVEVQHNNKPIVIWKTTTSIEKEKTHLMFAELPKNKTHWRFHTHQRLELFHKYATNAMCKAGIPVLDVYPMTASYPNGTLDHVHYNANAQRAAEDQLLAFMMEEMKKTSS</sequence>
<dbReference type="PANTHER" id="PTHR16165:SF5">
    <property type="entry name" value="NXPE FAMILY MEMBER 3"/>
    <property type="match status" value="1"/>
</dbReference>
<accession>A0ABN8LFB6</accession>
<evidence type="ECO:0000256" key="1">
    <source>
        <dbReference type="SAM" id="Phobius"/>
    </source>
</evidence>
<organism evidence="2 3">
    <name type="scientific">Porites evermanni</name>
    <dbReference type="NCBI Taxonomy" id="104178"/>
    <lineage>
        <taxon>Eukaryota</taxon>
        <taxon>Metazoa</taxon>
        <taxon>Cnidaria</taxon>
        <taxon>Anthozoa</taxon>
        <taxon>Hexacorallia</taxon>
        <taxon>Scleractinia</taxon>
        <taxon>Fungiina</taxon>
        <taxon>Poritidae</taxon>
        <taxon>Porites</taxon>
    </lineage>
</organism>
<evidence type="ECO:0008006" key="4">
    <source>
        <dbReference type="Google" id="ProtNLM"/>
    </source>
</evidence>
<dbReference type="PANTHER" id="PTHR16165">
    <property type="entry name" value="NXPE FAMILY MEMBER"/>
    <property type="match status" value="1"/>
</dbReference>
<proteinExistence type="predicted"/>
<keyword evidence="3" id="KW-1185">Reference proteome</keyword>
<comment type="caution">
    <text evidence="2">The sequence shown here is derived from an EMBL/GenBank/DDBJ whole genome shotgun (WGS) entry which is preliminary data.</text>
</comment>
<protein>
    <recommendedName>
        <fullName evidence="4">SGNH/GDSL hydrolase family protein</fullName>
    </recommendedName>
</protein>
<evidence type="ECO:0000313" key="3">
    <source>
        <dbReference type="Proteomes" id="UP001159427"/>
    </source>
</evidence>
<dbReference type="InterPro" id="IPR036514">
    <property type="entry name" value="SGNH_hydro_sf"/>
</dbReference>
<dbReference type="Gene3D" id="3.40.50.1110">
    <property type="entry name" value="SGNH hydrolase"/>
    <property type="match status" value="1"/>
</dbReference>
<keyword evidence="1" id="KW-0812">Transmembrane</keyword>
<dbReference type="InterPro" id="IPR013783">
    <property type="entry name" value="Ig-like_fold"/>
</dbReference>
<dbReference type="Gene3D" id="2.60.40.10">
    <property type="entry name" value="Immunoglobulins"/>
    <property type="match status" value="1"/>
</dbReference>
<feature type="transmembrane region" description="Helical" evidence="1">
    <location>
        <begin position="17"/>
        <end position="37"/>
    </location>
</feature>
<keyword evidence="1" id="KW-0472">Membrane</keyword>
<keyword evidence="1" id="KW-1133">Transmembrane helix</keyword>
<evidence type="ECO:0000313" key="2">
    <source>
        <dbReference type="EMBL" id="CAH3014146.1"/>
    </source>
</evidence>
<dbReference type="SUPFAM" id="SSF81296">
    <property type="entry name" value="E set domains"/>
    <property type="match status" value="1"/>
</dbReference>
<dbReference type="EMBL" id="CALNXI010000006">
    <property type="protein sequence ID" value="CAH3014146.1"/>
    <property type="molecule type" value="Genomic_DNA"/>
</dbReference>
<gene>
    <name evidence="2" type="ORF">PEVE_00036974</name>
</gene>
<reference evidence="2 3" key="1">
    <citation type="submission" date="2022-05" db="EMBL/GenBank/DDBJ databases">
        <authorList>
            <consortium name="Genoscope - CEA"/>
            <person name="William W."/>
        </authorList>
    </citation>
    <scope>NUCLEOTIDE SEQUENCE [LARGE SCALE GENOMIC DNA]</scope>
</reference>
<name>A0ABN8LFB6_9CNID</name>